<name>A0ABS7EHS4_9GAMM</name>
<proteinExistence type="predicted"/>
<gene>
    <name evidence="1" type="ORF">K0504_12695</name>
</gene>
<reference evidence="1" key="1">
    <citation type="submission" date="2021-07" db="EMBL/GenBank/DDBJ databases">
        <title>Neiella marina sp. nov., isolated from the intestinal content of sea cucumber Apostichopus japonicus.</title>
        <authorList>
            <person name="Bai X."/>
        </authorList>
    </citation>
    <scope>NUCLEOTIDE SEQUENCE</scope>
    <source>
        <strain evidence="1">126</strain>
    </source>
</reference>
<evidence type="ECO:0000313" key="1">
    <source>
        <dbReference type="EMBL" id="MBW8191897.1"/>
    </source>
</evidence>
<comment type="caution">
    <text evidence="1">The sequence shown here is derived from an EMBL/GenBank/DDBJ whole genome shotgun (WGS) entry which is preliminary data.</text>
</comment>
<evidence type="ECO:0008006" key="3">
    <source>
        <dbReference type="Google" id="ProtNLM"/>
    </source>
</evidence>
<dbReference type="SUPFAM" id="SSF53850">
    <property type="entry name" value="Periplasmic binding protein-like II"/>
    <property type="match status" value="1"/>
</dbReference>
<organism evidence="1 2">
    <name type="scientific">Neiella holothuriorum</name>
    <dbReference type="NCBI Taxonomy" id="2870530"/>
    <lineage>
        <taxon>Bacteria</taxon>
        <taxon>Pseudomonadati</taxon>
        <taxon>Pseudomonadota</taxon>
        <taxon>Gammaproteobacteria</taxon>
        <taxon>Alteromonadales</taxon>
        <taxon>Echinimonadaceae</taxon>
        <taxon>Neiella</taxon>
    </lineage>
</organism>
<keyword evidence="2" id="KW-1185">Reference proteome</keyword>
<dbReference type="Proteomes" id="UP001166251">
    <property type="component" value="Unassembled WGS sequence"/>
</dbReference>
<dbReference type="RefSeq" id="WP_220104573.1">
    <property type="nucleotide sequence ID" value="NZ_JAHZSS010000016.1"/>
</dbReference>
<dbReference type="Gene3D" id="3.40.190.10">
    <property type="entry name" value="Periplasmic binding protein-like II"/>
    <property type="match status" value="2"/>
</dbReference>
<sequence length="301" mass="34172">MRMKTLLGNTLLFVLLLSWSAMSFSADIVRLSSPSYGKKSTDHKLHVLKRALELTEDEFGEYQIELSHLSMKPHRALAALQGGETINVSVFAAGAKRDKQATPIRVPIRGGMLSYRLLLVNQNSLQEFQHIKTARALRRLTAGLQNDWTTTAVLKADNFNGTAVHNLKGVFEMLRSERVDYIPRAIYEIYDEYQALSQVNDAIAIEPSITLFIPMVSYVYVSPAKPRLARRLEKGLQKLSDSGELKQIFSDYYQPEFSRLKLDNRVLIKVHDDYFESQLPELSDNMLWSLESFGQAISPES</sequence>
<protein>
    <recommendedName>
        <fullName evidence="3">Solute-binding protein family 3/N-terminal domain-containing protein</fullName>
    </recommendedName>
</protein>
<dbReference type="EMBL" id="JAHZSS010000016">
    <property type="protein sequence ID" value="MBW8191897.1"/>
    <property type="molecule type" value="Genomic_DNA"/>
</dbReference>
<accession>A0ABS7EHS4</accession>
<evidence type="ECO:0000313" key="2">
    <source>
        <dbReference type="Proteomes" id="UP001166251"/>
    </source>
</evidence>